<name>A0A2Y8ZTX3_9MICO</name>
<dbReference type="AlphaFoldDB" id="A0A2Y8ZTX3"/>
<dbReference type="Gene3D" id="3.40.50.2000">
    <property type="entry name" value="Glycogen Phosphorylase B"/>
    <property type="match status" value="2"/>
</dbReference>
<dbReference type="OrthoDB" id="3830319at2"/>
<evidence type="ECO:0000256" key="1">
    <source>
        <dbReference type="ARBA" id="ARBA00022676"/>
    </source>
</evidence>
<keyword evidence="1" id="KW-0328">Glycosyltransferase</keyword>
<organism evidence="5 6">
    <name type="scientific">Branchiibius hedensis</name>
    <dbReference type="NCBI Taxonomy" id="672460"/>
    <lineage>
        <taxon>Bacteria</taxon>
        <taxon>Bacillati</taxon>
        <taxon>Actinomycetota</taxon>
        <taxon>Actinomycetes</taxon>
        <taxon>Micrococcales</taxon>
        <taxon>Dermacoccaceae</taxon>
        <taxon>Branchiibius</taxon>
    </lineage>
</organism>
<dbReference type="Pfam" id="PF13439">
    <property type="entry name" value="Glyco_transf_4"/>
    <property type="match status" value="1"/>
</dbReference>
<dbReference type="SUPFAM" id="SSF53756">
    <property type="entry name" value="UDP-Glycosyltransferase/glycogen phosphorylase"/>
    <property type="match status" value="1"/>
</dbReference>
<feature type="domain" description="Glycosyl transferase family 1" evidence="3">
    <location>
        <begin position="158"/>
        <end position="308"/>
    </location>
</feature>
<protein>
    <submittedName>
        <fullName evidence="5">Glycosyltransferase involved in cell wall bisynthesis</fullName>
    </submittedName>
</protein>
<dbReference type="InterPro" id="IPR028098">
    <property type="entry name" value="Glyco_trans_4-like_N"/>
</dbReference>
<dbReference type="Proteomes" id="UP000250028">
    <property type="component" value="Unassembled WGS sequence"/>
</dbReference>
<evidence type="ECO:0000259" key="4">
    <source>
        <dbReference type="Pfam" id="PF13439"/>
    </source>
</evidence>
<dbReference type="GO" id="GO:0016757">
    <property type="term" value="F:glycosyltransferase activity"/>
    <property type="evidence" value="ECO:0007669"/>
    <property type="project" value="UniProtKB-KW"/>
</dbReference>
<proteinExistence type="predicted"/>
<reference evidence="6" key="1">
    <citation type="submission" date="2016-10" db="EMBL/GenBank/DDBJ databases">
        <authorList>
            <person name="Varghese N."/>
            <person name="Submissions S."/>
        </authorList>
    </citation>
    <scope>NUCLEOTIDE SEQUENCE [LARGE SCALE GENOMIC DNA]</scope>
    <source>
        <strain evidence="6">DSM 22951</strain>
    </source>
</reference>
<evidence type="ECO:0000256" key="2">
    <source>
        <dbReference type="ARBA" id="ARBA00022679"/>
    </source>
</evidence>
<evidence type="ECO:0000259" key="3">
    <source>
        <dbReference type="Pfam" id="PF00534"/>
    </source>
</evidence>
<keyword evidence="6" id="KW-1185">Reference proteome</keyword>
<dbReference type="RefSeq" id="WP_109685903.1">
    <property type="nucleotide sequence ID" value="NZ_QGDN01000001.1"/>
</dbReference>
<accession>A0A2Y8ZTX3</accession>
<keyword evidence="2 5" id="KW-0808">Transferase</keyword>
<dbReference type="InterPro" id="IPR001296">
    <property type="entry name" value="Glyco_trans_1"/>
</dbReference>
<evidence type="ECO:0000313" key="5">
    <source>
        <dbReference type="EMBL" id="SSA34956.1"/>
    </source>
</evidence>
<dbReference type="EMBL" id="UESZ01000001">
    <property type="protein sequence ID" value="SSA34956.1"/>
    <property type="molecule type" value="Genomic_DNA"/>
</dbReference>
<dbReference type="CDD" id="cd03801">
    <property type="entry name" value="GT4_PimA-like"/>
    <property type="match status" value="1"/>
</dbReference>
<sequence length="333" mass="35521">MKIAHVVRSDGFAGVEAHILALAPALVALGVDVRVIGGDPARLAQPLSTFGIQHSPAASVRDVTRQTAGLRRWKPDLIHAHMTAAECGVLGACPVLRAPLVSTRHFAELRGAGTRWERAYRLLDHTATQVSVSHAVAAAIDTPSTVIHPGVTAPPPDRERTKTVLIAQRLELEKDTRTGIEAFTRSGLADRGWRLLIAGGGADEAALRALPDHAIEILGYRTDVRELLAQASIFLATSPSEHFGISVVEAMAAGTPVVATNRAGHLETAGAVSPETLFPPGDSVAAATILADLAEDSRRRADLGEALRADYLSRFTVEECARRHVALYERVLR</sequence>
<dbReference type="Pfam" id="PF00534">
    <property type="entry name" value="Glycos_transf_1"/>
    <property type="match status" value="1"/>
</dbReference>
<evidence type="ECO:0000313" key="6">
    <source>
        <dbReference type="Proteomes" id="UP000250028"/>
    </source>
</evidence>
<dbReference type="PANTHER" id="PTHR12526">
    <property type="entry name" value="GLYCOSYLTRANSFERASE"/>
    <property type="match status" value="1"/>
</dbReference>
<gene>
    <name evidence="5" type="ORF">SAMN04489750_2288</name>
</gene>
<feature type="domain" description="Glycosyltransferase subfamily 4-like N-terminal" evidence="4">
    <location>
        <begin position="14"/>
        <end position="151"/>
    </location>
</feature>